<dbReference type="Gene3D" id="3.40.50.880">
    <property type="match status" value="1"/>
</dbReference>
<dbReference type="Proteomes" id="UP000530424">
    <property type="component" value="Unassembled WGS sequence"/>
</dbReference>
<reference evidence="3 4" key="1">
    <citation type="submission" date="2020-07" db="EMBL/GenBank/DDBJ databases">
        <title>Sequencing the genomes of 1000 actinobacteria strains.</title>
        <authorList>
            <person name="Klenk H.-P."/>
        </authorList>
    </citation>
    <scope>NUCLEOTIDE SEQUENCE [LARGE SCALE GENOMIC DNA]</scope>
    <source>
        <strain evidence="3 4">DSM 103833</strain>
    </source>
</reference>
<evidence type="ECO:0008006" key="5">
    <source>
        <dbReference type="Google" id="ProtNLM"/>
    </source>
</evidence>
<feature type="region of interest" description="Disordered" evidence="1">
    <location>
        <begin position="905"/>
        <end position="928"/>
    </location>
</feature>
<feature type="signal peptide" evidence="2">
    <location>
        <begin position="1"/>
        <end position="33"/>
    </location>
</feature>
<dbReference type="PANTHER" id="PTHR36848">
    <property type="entry name" value="DNA-BINDING PROTEIN (PUTATIVE SECRETED PROTEIN)-RELATED"/>
    <property type="match status" value="1"/>
</dbReference>
<dbReference type="PROSITE" id="PS51318">
    <property type="entry name" value="TAT"/>
    <property type="match status" value="1"/>
</dbReference>
<dbReference type="InterPro" id="IPR053161">
    <property type="entry name" value="Ulvan_degrading_GH"/>
</dbReference>
<organism evidence="3 4">
    <name type="scientific">Nocardioides thalensis</name>
    <dbReference type="NCBI Taxonomy" id="1914755"/>
    <lineage>
        <taxon>Bacteria</taxon>
        <taxon>Bacillati</taxon>
        <taxon>Actinomycetota</taxon>
        <taxon>Actinomycetes</taxon>
        <taxon>Propionibacteriales</taxon>
        <taxon>Nocardioidaceae</taxon>
        <taxon>Nocardioides</taxon>
    </lineage>
</organism>
<comment type="caution">
    <text evidence="3">The sequence shown here is derived from an EMBL/GenBank/DDBJ whole genome shotgun (WGS) entry which is preliminary data.</text>
</comment>
<name>A0A853C7Q8_9ACTN</name>
<dbReference type="AlphaFoldDB" id="A0A853C7Q8"/>
<dbReference type="InterPro" id="IPR008979">
    <property type="entry name" value="Galactose-bd-like_sf"/>
</dbReference>
<dbReference type="RefSeq" id="WP_179669884.1">
    <property type="nucleotide sequence ID" value="NZ_JACCFP010000001.1"/>
</dbReference>
<proteinExistence type="predicted"/>
<evidence type="ECO:0000313" key="3">
    <source>
        <dbReference type="EMBL" id="NYJ03604.1"/>
    </source>
</evidence>
<sequence length="1147" mass="122292">MNRSARRRRLLGAGAVSTAAVVGLSLTAGPAVPAPADPADSRVAAAVQAEGFDPAAFADPAGDTRPMVYWYWTGNVTPAVVDAQMAELRDKGINEAVLFPYGGDKMQPAFFTEAWFDIVEHVLREAERTGMRIWLYNDSNFPSGKAGGIIANGGTVGDKTYEPSPELRLKALQRSTLVVEGPTTIDPAESSGLSVTEGRLVVDGALREGAHPVVAGSAWTDYTVSGKVRLTASGAQLMVRSSADGREGYLVDVDVKGRASVWRVDGDERTRLTTGVPTPGFHPRSEQTINVTVSGDQIKPVINRTTQPVAVDATYPTGAPAVSAEYGGVGIEDAVEGLQRVTWGNLTVTGPAGGELWSRTFDSAVDIGEFGGPTVRVEGAVAAAARPAGSTAGEDLVELTEELEDGSWHVPAGRWMVDTYGTAVLKDDTSGYHRGYLDLLDPDATDRLLEVVQGEYVRRFGWAMGTVVPGFWDDEPFISSAEPWPFKRLPWSDSLAGLVEEAGATPGIAYTAAFDQLGRAGERHSGAYWRAVNNAFATNYYQRQAEWMDDHGLQLITNPLLDEESPQQRMHSTGDLAKNNQYAQVPGTDMITEDYTAGRQTTLGRNAAAAAHHSGAEMALSEVFGNSGWDVAPEYMHATIGALATRGINSFALHALWTDEQQVYFAPPFGPSSTFWDAMGDVDAWIGRVSELGRGESLARTALLQPQRAAEQTRTTDEEHELDARLSGAAYALERGQVDFDLVSDGSFSRDARTRFHARPRSGRLQVGAATYDMVVVPSTPVLDLETVRTLQELVRTGGRVVAVGALPEHEARGRDAALATALDALFGGASGSWTRRGAGQVAVVGDNEALPHLARAAGTAAAELAPAAPAVRVLRTGRGDDVAYLVNNESGAAVATAATLPTDGVPEVWDPRTGSTDAATTYDEGGTGETIVPLELDPYETIAIVFRDGATSGPHLVDDALEVEAAELDVDPASLLATLVVPEPGTSALVARHKGKTYRGEVTVTDELRPIAVDGPWTVRLERDGETARPTELGSWTAIDPKFSGSAVYKTTLELTGAELADRRLLLDLGKVGDLAVVTINGVELPRLLWSPYLVDATDALRPGENAIEVRVTNTLQNRRTNRPLPSGLLGPVTLRPEAVVDVRLR</sequence>
<evidence type="ECO:0000313" key="4">
    <source>
        <dbReference type="Proteomes" id="UP000530424"/>
    </source>
</evidence>
<dbReference type="InterPro" id="IPR029062">
    <property type="entry name" value="Class_I_gatase-like"/>
</dbReference>
<dbReference type="NCBIfam" id="NF045579">
    <property type="entry name" value="rhamnoside_JR"/>
    <property type="match status" value="1"/>
</dbReference>
<dbReference type="Pfam" id="PF17132">
    <property type="entry name" value="Glyco_hydro_106"/>
    <property type="match status" value="1"/>
</dbReference>
<protein>
    <recommendedName>
        <fullName evidence="5">Glycoside hydrolase</fullName>
    </recommendedName>
</protein>
<dbReference type="PANTHER" id="PTHR36848:SF2">
    <property type="entry name" value="SECRETED PROTEIN"/>
    <property type="match status" value="1"/>
</dbReference>
<evidence type="ECO:0000256" key="1">
    <source>
        <dbReference type="SAM" id="MobiDB-lite"/>
    </source>
</evidence>
<evidence type="ECO:0000256" key="2">
    <source>
        <dbReference type="SAM" id="SignalP"/>
    </source>
</evidence>
<keyword evidence="2" id="KW-0732">Signal</keyword>
<keyword evidence="4" id="KW-1185">Reference proteome</keyword>
<feature type="chain" id="PRO_5039226336" description="Glycoside hydrolase" evidence="2">
    <location>
        <begin position="34"/>
        <end position="1147"/>
    </location>
</feature>
<dbReference type="Gene3D" id="2.60.120.560">
    <property type="entry name" value="Exo-inulinase, domain 1"/>
    <property type="match status" value="1"/>
</dbReference>
<accession>A0A853C7Q8</accession>
<dbReference type="Gene3D" id="2.60.120.260">
    <property type="entry name" value="Galactose-binding domain-like"/>
    <property type="match status" value="1"/>
</dbReference>
<gene>
    <name evidence="3" type="ORF">HNR19_004302</name>
</gene>
<dbReference type="InterPro" id="IPR006311">
    <property type="entry name" value="TAT_signal"/>
</dbReference>
<dbReference type="EMBL" id="JACCFP010000001">
    <property type="protein sequence ID" value="NYJ03604.1"/>
    <property type="molecule type" value="Genomic_DNA"/>
</dbReference>
<dbReference type="SUPFAM" id="SSF49785">
    <property type="entry name" value="Galactose-binding domain-like"/>
    <property type="match status" value="1"/>
</dbReference>
<dbReference type="CDD" id="cd03143">
    <property type="entry name" value="A4_beta-galactosidase_middle_domain"/>
    <property type="match status" value="1"/>
</dbReference>